<keyword evidence="2" id="KW-1185">Reference proteome</keyword>
<name>A0A1G6VV12_9BURK</name>
<evidence type="ECO:0000313" key="2">
    <source>
        <dbReference type="Proteomes" id="UP000198781"/>
    </source>
</evidence>
<dbReference type="Proteomes" id="UP000198781">
    <property type="component" value="Unassembled WGS sequence"/>
</dbReference>
<gene>
    <name evidence="1" type="ORF">SAMN05192589_107129</name>
</gene>
<dbReference type="STRING" id="187868.SAMN05192589_107129"/>
<dbReference type="AlphaFoldDB" id="A0A1G6VV12"/>
<dbReference type="OrthoDB" id="5676847at2"/>
<accession>A0A1G6VV12</accession>
<protein>
    <recommendedName>
        <fullName evidence="3">DUF1804 family protein</fullName>
    </recommendedName>
</protein>
<evidence type="ECO:0000313" key="1">
    <source>
        <dbReference type="EMBL" id="SDD56665.1"/>
    </source>
</evidence>
<evidence type="ECO:0008006" key="3">
    <source>
        <dbReference type="Google" id="ProtNLM"/>
    </source>
</evidence>
<dbReference type="InterPro" id="IPR014926">
    <property type="entry name" value="Phage_D3112_Orf24"/>
</dbReference>
<dbReference type="Pfam" id="PF08822">
    <property type="entry name" value="DUF1804"/>
    <property type="match status" value="1"/>
</dbReference>
<dbReference type="EMBL" id="FMZC01000007">
    <property type="protein sequence ID" value="SDD56665.1"/>
    <property type="molecule type" value="Genomic_DNA"/>
</dbReference>
<organism evidence="1 2">
    <name type="scientific">Paracidovorax valerianellae</name>
    <dbReference type="NCBI Taxonomy" id="187868"/>
    <lineage>
        <taxon>Bacteria</taxon>
        <taxon>Pseudomonadati</taxon>
        <taxon>Pseudomonadota</taxon>
        <taxon>Betaproteobacteria</taxon>
        <taxon>Burkholderiales</taxon>
        <taxon>Comamonadaceae</taxon>
        <taxon>Paracidovorax</taxon>
    </lineage>
</organism>
<sequence length="165" mass="18574">MAHASEKRTQLRGLYVYQRLPMETACKKVGVPRSTGNRWKQEAADKGDDWETVRAAIALGDDNFSSLSKKLLEDYLVQHQATMDQLRDATNMTARDRAETLASMSDSFNKTMASFKRLAPDLNKQAVQLDVLQRLVSFAQARFPQHLGAMVELLEPFGEELAKAK</sequence>
<proteinExistence type="predicted"/>
<reference evidence="1 2" key="1">
    <citation type="submission" date="2016-10" db="EMBL/GenBank/DDBJ databases">
        <authorList>
            <person name="de Groot N.N."/>
        </authorList>
    </citation>
    <scope>NUCLEOTIDE SEQUENCE [LARGE SCALE GENOMIC DNA]</scope>
    <source>
        <strain evidence="1 2">DSM 16619</strain>
    </source>
</reference>
<dbReference type="RefSeq" id="WP_092744166.1">
    <property type="nucleotide sequence ID" value="NZ_FMZC01000007.1"/>
</dbReference>